<feature type="compositionally biased region" description="Acidic residues" evidence="1">
    <location>
        <begin position="91"/>
        <end position="100"/>
    </location>
</feature>
<feature type="compositionally biased region" description="Polar residues" evidence="1">
    <location>
        <begin position="55"/>
        <end position="73"/>
    </location>
</feature>
<evidence type="ECO:0000256" key="1">
    <source>
        <dbReference type="SAM" id="MobiDB-lite"/>
    </source>
</evidence>
<comment type="caution">
    <text evidence="2">The sequence shown here is derived from an EMBL/GenBank/DDBJ whole genome shotgun (WGS) entry which is preliminary data.</text>
</comment>
<evidence type="ECO:0008006" key="4">
    <source>
        <dbReference type="Google" id="ProtNLM"/>
    </source>
</evidence>
<accession>A0ABD0LWG2</accession>
<dbReference type="CDD" id="cd14726">
    <property type="entry name" value="TraB_PrgY-like"/>
    <property type="match status" value="1"/>
</dbReference>
<dbReference type="PANTHER" id="PTHR21530">
    <property type="entry name" value="PHEROMONE SHUTDOWN PROTEIN"/>
    <property type="match status" value="1"/>
</dbReference>
<gene>
    <name evidence="2" type="ORF">BaRGS_00005417</name>
</gene>
<dbReference type="PANTHER" id="PTHR21530:SF7">
    <property type="entry name" value="TRAB DOMAIN-CONTAINING PROTEIN"/>
    <property type="match status" value="1"/>
</dbReference>
<feature type="compositionally biased region" description="Low complexity" evidence="1">
    <location>
        <begin position="38"/>
        <end position="49"/>
    </location>
</feature>
<evidence type="ECO:0000313" key="3">
    <source>
        <dbReference type="Proteomes" id="UP001519460"/>
    </source>
</evidence>
<dbReference type="InterPro" id="IPR046345">
    <property type="entry name" value="TraB_PrgY-like"/>
</dbReference>
<evidence type="ECO:0000313" key="2">
    <source>
        <dbReference type="EMBL" id="KAK7503496.1"/>
    </source>
</evidence>
<dbReference type="AlphaFoldDB" id="A0ABD0LWG2"/>
<feature type="region of interest" description="Disordered" evidence="1">
    <location>
        <begin position="1"/>
        <end position="100"/>
    </location>
</feature>
<dbReference type="Proteomes" id="UP001519460">
    <property type="component" value="Unassembled WGS sequence"/>
</dbReference>
<sequence length="341" mass="37149">MADAPATQAQPVEDGTPVKRKISGGDSKLSQEPNDLHANSSCNAAASESLHSGPGVQQNNADTKVPPSVNSVVNGGGDEVAARPTLPHNEEGEESDVEDNVELAFPVRRRESNPQLPDTVTMLEAPLGGKVYLVGTAHFSKESQDDVSKVIQAVQPEVVMVELCKSRINILELDEAMLLEEAKNINLEKFRMAIKQSGVIQGVMHLLLLSMSAHLTKQLGMAPGGEFRRAFHEARHVPGCRLQLGDRPIQITLKRALGALSVWQKMKLAWYLITTKDPISKEDVEKCKQRDMLEQLLKEMTGEFPALSFVPTVVVGVVGIGHVPGIVANWDKSHDIRDIIT</sequence>
<reference evidence="2 3" key="1">
    <citation type="journal article" date="2023" name="Sci. Data">
        <title>Genome assembly of the Korean intertidal mud-creeper Batillaria attramentaria.</title>
        <authorList>
            <person name="Patra A.K."/>
            <person name="Ho P.T."/>
            <person name="Jun S."/>
            <person name="Lee S.J."/>
            <person name="Kim Y."/>
            <person name="Won Y.J."/>
        </authorList>
    </citation>
    <scope>NUCLEOTIDE SEQUENCE [LARGE SCALE GENOMIC DNA]</scope>
    <source>
        <strain evidence="2">Wonlab-2016</strain>
    </source>
</reference>
<protein>
    <recommendedName>
        <fullName evidence="4">TraB domain-containing protein</fullName>
    </recommendedName>
</protein>
<proteinExistence type="predicted"/>
<dbReference type="EMBL" id="JACVVK020000020">
    <property type="protein sequence ID" value="KAK7503496.1"/>
    <property type="molecule type" value="Genomic_DNA"/>
</dbReference>
<dbReference type="Pfam" id="PF01963">
    <property type="entry name" value="TraB_PrgY_gumN"/>
    <property type="match status" value="1"/>
</dbReference>
<dbReference type="InterPro" id="IPR002816">
    <property type="entry name" value="TraB/PrgY/GumN_fam"/>
</dbReference>
<organism evidence="2 3">
    <name type="scientific">Batillaria attramentaria</name>
    <dbReference type="NCBI Taxonomy" id="370345"/>
    <lineage>
        <taxon>Eukaryota</taxon>
        <taxon>Metazoa</taxon>
        <taxon>Spiralia</taxon>
        <taxon>Lophotrochozoa</taxon>
        <taxon>Mollusca</taxon>
        <taxon>Gastropoda</taxon>
        <taxon>Caenogastropoda</taxon>
        <taxon>Sorbeoconcha</taxon>
        <taxon>Cerithioidea</taxon>
        <taxon>Batillariidae</taxon>
        <taxon>Batillaria</taxon>
    </lineage>
</organism>
<name>A0ABD0LWG2_9CAEN</name>
<keyword evidence="3" id="KW-1185">Reference proteome</keyword>